<keyword evidence="1" id="KW-1133">Transmembrane helix</keyword>
<dbReference type="RefSeq" id="WP_380078241.1">
    <property type="nucleotide sequence ID" value="NZ_JBHSGO010000130.1"/>
</dbReference>
<evidence type="ECO:0000313" key="2">
    <source>
        <dbReference type="EMBL" id="MFC4665794.1"/>
    </source>
</evidence>
<protein>
    <submittedName>
        <fullName evidence="2">Uncharacterized protein</fullName>
    </submittedName>
</protein>
<gene>
    <name evidence="2" type="ORF">ACFO3G_04110</name>
</gene>
<reference evidence="3" key="1">
    <citation type="journal article" date="2019" name="Int. J. Syst. Evol. Microbiol.">
        <title>The Global Catalogue of Microorganisms (GCM) 10K type strain sequencing project: providing services to taxonomists for standard genome sequencing and annotation.</title>
        <authorList>
            <consortium name="The Broad Institute Genomics Platform"/>
            <consortium name="The Broad Institute Genome Sequencing Center for Infectious Disease"/>
            <person name="Wu L."/>
            <person name="Ma J."/>
        </authorList>
    </citation>
    <scope>NUCLEOTIDE SEQUENCE [LARGE SCALE GENOMIC DNA]</scope>
    <source>
        <strain evidence="3">CGMCC 4.7357</strain>
    </source>
</reference>
<evidence type="ECO:0000313" key="3">
    <source>
        <dbReference type="Proteomes" id="UP001596020"/>
    </source>
</evidence>
<proteinExistence type="predicted"/>
<dbReference type="EMBL" id="JBHSGO010000130">
    <property type="protein sequence ID" value="MFC4665794.1"/>
    <property type="molecule type" value="Genomic_DNA"/>
</dbReference>
<evidence type="ECO:0000256" key="1">
    <source>
        <dbReference type="SAM" id="Phobius"/>
    </source>
</evidence>
<organism evidence="2 3">
    <name type="scientific">Falsiporphyromonas endometrii</name>
    <dbReference type="NCBI Taxonomy" id="1387297"/>
    <lineage>
        <taxon>Bacteria</taxon>
        <taxon>Pseudomonadati</taxon>
        <taxon>Bacteroidota</taxon>
        <taxon>Bacteroidia</taxon>
        <taxon>Bacteroidales</taxon>
        <taxon>Porphyromonadaceae</taxon>
        <taxon>Falsiporphyromonas</taxon>
    </lineage>
</organism>
<keyword evidence="3" id="KW-1185">Reference proteome</keyword>
<dbReference type="Proteomes" id="UP001596020">
    <property type="component" value="Unassembled WGS sequence"/>
</dbReference>
<comment type="caution">
    <text evidence="2">The sequence shown here is derived from an EMBL/GenBank/DDBJ whole genome shotgun (WGS) entry which is preliminary data.</text>
</comment>
<sequence>MKIALITLGITLGIVAVCVLLMSVKVIFKKNGRFPTGHVSDVPALRKRGITCHRSQMLDEINHKNLKDILKEENR</sequence>
<keyword evidence="1" id="KW-0472">Membrane</keyword>
<accession>A0ABV9K6T7</accession>
<feature type="transmembrane region" description="Helical" evidence="1">
    <location>
        <begin position="6"/>
        <end position="28"/>
    </location>
</feature>
<name>A0ABV9K6T7_9PORP</name>
<keyword evidence="1" id="KW-0812">Transmembrane</keyword>